<keyword evidence="2" id="KW-1133">Transmembrane helix</keyword>
<dbReference type="KEGG" id="paa:Paes_0542"/>
<evidence type="ECO:0000256" key="1">
    <source>
        <dbReference type="SAM" id="MobiDB-lite"/>
    </source>
</evidence>
<dbReference type="eggNOG" id="ENOG5030E47">
    <property type="taxonomic scope" value="Bacteria"/>
</dbReference>
<dbReference type="RefSeq" id="WP_012505135.1">
    <property type="nucleotide sequence ID" value="NC_011059.1"/>
</dbReference>
<evidence type="ECO:0000256" key="2">
    <source>
        <dbReference type="SAM" id="Phobius"/>
    </source>
</evidence>
<dbReference type="EMBL" id="CP001108">
    <property type="protein sequence ID" value="ACF45598.1"/>
    <property type="molecule type" value="Genomic_DNA"/>
</dbReference>
<feature type="transmembrane region" description="Helical" evidence="2">
    <location>
        <begin position="27"/>
        <end position="48"/>
    </location>
</feature>
<name>B4S5K1_PROA2</name>
<dbReference type="Proteomes" id="UP000002725">
    <property type="component" value="Chromosome"/>
</dbReference>
<evidence type="ECO:0000313" key="4">
    <source>
        <dbReference type="Proteomes" id="UP000002725"/>
    </source>
</evidence>
<gene>
    <name evidence="3" type="ordered locus">Paes_0542</name>
</gene>
<reference evidence="3" key="1">
    <citation type="submission" date="2008-06" db="EMBL/GenBank/DDBJ databases">
        <title>Complete sequence of chromosome of Prosthecochloris aestuarii DSM 271.</title>
        <authorList>
            <consortium name="US DOE Joint Genome Institute"/>
            <person name="Lucas S."/>
            <person name="Copeland A."/>
            <person name="Lapidus A."/>
            <person name="Glavina del Rio T."/>
            <person name="Dalin E."/>
            <person name="Tice H."/>
            <person name="Bruce D."/>
            <person name="Goodwin L."/>
            <person name="Pitluck S."/>
            <person name="Schmutz J."/>
            <person name="Larimer F."/>
            <person name="Land M."/>
            <person name="Hauser L."/>
            <person name="Kyrpides N."/>
            <person name="Anderson I."/>
            <person name="Liu Z."/>
            <person name="Li T."/>
            <person name="Zhao F."/>
            <person name="Overmann J."/>
            <person name="Bryant D.A."/>
            <person name="Richardson P."/>
        </authorList>
    </citation>
    <scope>NUCLEOTIDE SEQUENCE [LARGE SCALE GENOMIC DNA]</scope>
    <source>
        <strain evidence="3">DSM 271</strain>
    </source>
</reference>
<keyword evidence="2" id="KW-0812">Transmembrane</keyword>
<evidence type="ECO:0008006" key="5">
    <source>
        <dbReference type="Google" id="ProtNLM"/>
    </source>
</evidence>
<proteinExistence type="predicted"/>
<evidence type="ECO:0000313" key="3">
    <source>
        <dbReference type="EMBL" id="ACF45598.1"/>
    </source>
</evidence>
<accession>B4S5K1</accession>
<protein>
    <recommendedName>
        <fullName evidence="5">DUF3352 domain-containing protein</fullName>
    </recommendedName>
</protein>
<sequence>MADHMQSPPTKAPDSSTTRPPRKKPSLLVITVILGTIGLVTQMLWVNWPKQKAQPEPLSAELREVIDRLPGISDALIYIGLKDIRQTPFWSTMVPDSIKQVNWLQFDTTLTRVMNESGFQPSRDIDTLLVEFQSKNSRRHKYMSVIWGTFPAGLDENHLIEQSGKKEIIAGQTCIGLSDELWICRPSERMALVASSADIMERFLQPHSSFLERDSTTTALIDKAIYKSHLWFTLSSPNWTIGALQSLTSGNKDINTLGNLNRIRQLALSLRFDDGISGQTEWVYKDRQTAYFASTFLWSAIKLSSTAGTRTSEPVKALLKRLHVMQNLNSVVIKTELPLDIFTPGNQDTAEKPVAQ</sequence>
<dbReference type="AlphaFoldDB" id="B4S5K1"/>
<organism evidence="3 4">
    <name type="scientific">Prosthecochloris aestuarii (strain DSM 271 / SK 413)</name>
    <dbReference type="NCBI Taxonomy" id="290512"/>
    <lineage>
        <taxon>Bacteria</taxon>
        <taxon>Pseudomonadati</taxon>
        <taxon>Chlorobiota</taxon>
        <taxon>Chlorobiia</taxon>
        <taxon>Chlorobiales</taxon>
        <taxon>Chlorobiaceae</taxon>
        <taxon>Prosthecochloris</taxon>
    </lineage>
</organism>
<dbReference type="HOGENOM" id="CLU_749439_0_0_10"/>
<feature type="compositionally biased region" description="Polar residues" evidence="1">
    <location>
        <begin position="7"/>
        <end position="19"/>
    </location>
</feature>
<feature type="region of interest" description="Disordered" evidence="1">
    <location>
        <begin position="1"/>
        <end position="23"/>
    </location>
</feature>
<dbReference type="STRING" id="290512.Paes_0542"/>
<keyword evidence="2" id="KW-0472">Membrane</keyword>
<keyword evidence="4" id="KW-1185">Reference proteome</keyword>